<keyword evidence="2" id="KW-0806">Transcription termination</keyword>
<dbReference type="AlphaFoldDB" id="A0AAV1RU28"/>
<dbReference type="InterPro" id="IPR038538">
    <property type="entry name" value="MTERF_sf"/>
</dbReference>
<evidence type="ECO:0000256" key="1">
    <source>
        <dbReference type="ARBA" id="ARBA00007692"/>
    </source>
</evidence>
<keyword evidence="2" id="KW-0804">Transcription</keyword>
<evidence type="ECO:0008006" key="7">
    <source>
        <dbReference type="Google" id="ProtNLM"/>
    </source>
</evidence>
<comment type="caution">
    <text evidence="5">The sequence shown here is derived from an EMBL/GenBank/DDBJ whole genome shotgun (WGS) entry which is preliminary data.</text>
</comment>
<dbReference type="FunFam" id="1.25.70.10:FF:000046">
    <property type="entry name" value="Mitochondrial transcription termination factor family protein"/>
    <property type="match status" value="1"/>
</dbReference>
<gene>
    <name evidence="5" type="ORF">DCAF_LOCUS14878</name>
</gene>
<accession>A0AAV1RU28</accession>
<organism evidence="5 6">
    <name type="scientific">Dovyalis caffra</name>
    <dbReference type="NCBI Taxonomy" id="77055"/>
    <lineage>
        <taxon>Eukaryota</taxon>
        <taxon>Viridiplantae</taxon>
        <taxon>Streptophyta</taxon>
        <taxon>Embryophyta</taxon>
        <taxon>Tracheophyta</taxon>
        <taxon>Spermatophyta</taxon>
        <taxon>Magnoliopsida</taxon>
        <taxon>eudicotyledons</taxon>
        <taxon>Gunneridae</taxon>
        <taxon>Pentapetalae</taxon>
        <taxon>rosids</taxon>
        <taxon>fabids</taxon>
        <taxon>Malpighiales</taxon>
        <taxon>Salicaceae</taxon>
        <taxon>Flacourtieae</taxon>
        <taxon>Dovyalis</taxon>
    </lineage>
</organism>
<reference evidence="5 6" key="1">
    <citation type="submission" date="2024-01" db="EMBL/GenBank/DDBJ databases">
        <authorList>
            <person name="Waweru B."/>
        </authorList>
    </citation>
    <scope>NUCLEOTIDE SEQUENCE [LARGE SCALE GENOMIC DNA]</scope>
</reference>
<dbReference type="SMART" id="SM00733">
    <property type="entry name" value="Mterf"/>
    <property type="match status" value="9"/>
</dbReference>
<feature type="compositionally biased region" description="Low complexity" evidence="4">
    <location>
        <begin position="52"/>
        <end position="71"/>
    </location>
</feature>
<proteinExistence type="inferred from homology"/>
<evidence type="ECO:0000256" key="2">
    <source>
        <dbReference type="ARBA" id="ARBA00022472"/>
    </source>
</evidence>
<dbReference type="FunFam" id="1.25.70.10:FF:000015">
    <property type="entry name" value="Mitochondrial transcription termination factor family protein"/>
    <property type="match status" value="1"/>
</dbReference>
<dbReference type="InterPro" id="IPR003690">
    <property type="entry name" value="MTERF"/>
</dbReference>
<dbReference type="Proteomes" id="UP001314170">
    <property type="component" value="Unassembled WGS sequence"/>
</dbReference>
<protein>
    <recommendedName>
        <fullName evidence="7">Mitochondrial transcription termination factor</fullName>
    </recommendedName>
</protein>
<dbReference type="EMBL" id="CAWUPB010001158">
    <property type="protein sequence ID" value="CAK7339802.1"/>
    <property type="molecule type" value="Genomic_DNA"/>
</dbReference>
<keyword evidence="6" id="KW-1185">Reference proteome</keyword>
<evidence type="ECO:0000256" key="4">
    <source>
        <dbReference type="SAM" id="MobiDB-lite"/>
    </source>
</evidence>
<keyword evidence="3" id="KW-0809">Transit peptide</keyword>
<evidence type="ECO:0000256" key="3">
    <source>
        <dbReference type="ARBA" id="ARBA00022946"/>
    </source>
</evidence>
<dbReference type="PANTHER" id="PTHR13068:SF3">
    <property type="entry name" value="MITOCHONDRIAL TRANSCRIPTION TERMINATION FACTOR FAMILY PROTEIN"/>
    <property type="match status" value="1"/>
</dbReference>
<dbReference type="GO" id="GO:0006353">
    <property type="term" value="P:DNA-templated transcription termination"/>
    <property type="evidence" value="ECO:0007669"/>
    <property type="project" value="UniProtKB-KW"/>
</dbReference>
<comment type="similarity">
    <text evidence="1">Belongs to the mTERF family.</text>
</comment>
<feature type="region of interest" description="Disordered" evidence="4">
    <location>
        <begin position="49"/>
        <end position="71"/>
    </location>
</feature>
<name>A0AAV1RU28_9ROSI</name>
<evidence type="ECO:0000313" key="5">
    <source>
        <dbReference type="EMBL" id="CAK7339802.1"/>
    </source>
</evidence>
<dbReference type="Gene3D" id="1.25.70.10">
    <property type="entry name" value="Transcription termination factor 3, mitochondrial"/>
    <property type="match status" value="2"/>
</dbReference>
<evidence type="ECO:0000313" key="6">
    <source>
        <dbReference type="Proteomes" id="UP001314170"/>
    </source>
</evidence>
<sequence>MTTKSLSAPLNFPFPSPKAHSLPKFHPKLQFPCKFPLFPLHQRIQFIPRCQNPNNNNNNNPLPYTTQQEQEQGQEANFTETQEAISQFLLEFGISAEESNFIALNSPKYAKMLVDSVKDLEEWTLWTNGGDGNEFANLGFKEKVVYMAKEKGDNGKVAFLESLGLSLSSAMNAARYLSGESLPDLIHKVNYMKEMFFSDSDDKRLVGKYARYMMMNLSIPTDEDLQQTLSLFEKVEARRGGLDMLGSSDATFRCLVESFPRILLLPIDTHLKPMVEFLESIGVPKERMGKIFLLFPPVIICDITGMKRKFLALKKVGAVDKEFGKMLLKYPWILSTAIQDNYKEIVSFFDMEKVDKSCVDKAIRSWPQILGCSTSKLKVMVEQFGELGIRNNKLGQVISRSPQLLLRKPQEFLQVVLFLEDLGFDWETVGQVASRCPEIFAASIEKTLKKKIEFLAQIGVSKDHLPRVIKKYPELLVSDINKTILPRMKYLKEVGLSKKDIAFMVRRFSPLLGYSIDEVLRPKYEFLVNTMKKPVEDVVGYPRYFSYSLEKKIKPRFWLLKGRNIECSLKDMLAKNDEEFAADFMDCGGMPVPLSSTHH</sequence>
<dbReference type="Pfam" id="PF02536">
    <property type="entry name" value="mTERF"/>
    <property type="match status" value="1"/>
</dbReference>
<dbReference type="PANTHER" id="PTHR13068">
    <property type="entry name" value="CGI-12 PROTEIN-RELATED"/>
    <property type="match status" value="1"/>
</dbReference>
<dbReference type="GO" id="GO:0003676">
    <property type="term" value="F:nucleic acid binding"/>
    <property type="evidence" value="ECO:0007669"/>
    <property type="project" value="InterPro"/>
</dbReference>
<keyword evidence="2" id="KW-0805">Transcription regulation</keyword>